<feature type="domain" description="Ig-like" evidence="21">
    <location>
        <begin position="422"/>
        <end position="516"/>
    </location>
</feature>
<dbReference type="CDD" id="cd00063">
    <property type="entry name" value="FN3"/>
    <property type="match status" value="3"/>
</dbReference>
<feature type="domain" description="Ig-like" evidence="21">
    <location>
        <begin position="133"/>
        <end position="219"/>
    </location>
</feature>
<dbReference type="Pfam" id="PF00041">
    <property type="entry name" value="fn3"/>
    <property type="match status" value="3"/>
</dbReference>
<feature type="signal peptide" evidence="20">
    <location>
        <begin position="1"/>
        <end position="24"/>
    </location>
</feature>
<dbReference type="InterPro" id="IPR013098">
    <property type="entry name" value="Ig_I-set"/>
</dbReference>
<feature type="compositionally biased region" description="Acidic residues" evidence="18">
    <location>
        <begin position="1176"/>
        <end position="1187"/>
    </location>
</feature>
<dbReference type="SUPFAM" id="SSF48726">
    <property type="entry name" value="Immunoglobulin"/>
    <property type="match status" value="5"/>
</dbReference>
<feature type="region of interest" description="Disordered" evidence="18">
    <location>
        <begin position="1401"/>
        <end position="1421"/>
    </location>
</feature>
<keyword evidence="3" id="KW-0217">Developmental protein</keyword>
<dbReference type="GO" id="GO:0030154">
    <property type="term" value="P:cell differentiation"/>
    <property type="evidence" value="ECO:0007669"/>
    <property type="project" value="UniProtKB-KW"/>
</dbReference>
<organism evidence="23 24">
    <name type="scientific">Eptatretus burgeri</name>
    <name type="common">Inshore hagfish</name>
    <dbReference type="NCBI Taxonomy" id="7764"/>
    <lineage>
        <taxon>Eukaryota</taxon>
        <taxon>Metazoa</taxon>
        <taxon>Chordata</taxon>
        <taxon>Craniata</taxon>
        <taxon>Vertebrata</taxon>
        <taxon>Cyclostomata</taxon>
        <taxon>Myxini</taxon>
        <taxon>Myxiniformes</taxon>
        <taxon>Myxinidae</taxon>
        <taxon>Eptatretinae</taxon>
        <taxon>Eptatretus</taxon>
    </lineage>
</organism>
<feature type="domain" description="Fibronectin type-III" evidence="22">
    <location>
        <begin position="750"/>
        <end position="847"/>
    </location>
</feature>
<evidence type="ECO:0000256" key="13">
    <source>
        <dbReference type="ARBA" id="ARBA00023157"/>
    </source>
</evidence>
<evidence type="ECO:0000256" key="17">
    <source>
        <dbReference type="ARBA" id="ARBA00061206"/>
    </source>
</evidence>
<feature type="chain" id="PRO_5044680482" evidence="20">
    <location>
        <begin position="25"/>
        <end position="1464"/>
    </location>
</feature>
<evidence type="ECO:0000259" key="21">
    <source>
        <dbReference type="PROSITE" id="PS50835"/>
    </source>
</evidence>
<reference evidence="23" key="1">
    <citation type="submission" date="2025-05" db="UniProtKB">
        <authorList>
            <consortium name="Ensembl"/>
        </authorList>
    </citation>
    <scope>IDENTIFICATION</scope>
</reference>
<dbReference type="InterPro" id="IPR013783">
    <property type="entry name" value="Ig-like_fold"/>
</dbReference>
<dbReference type="Ensembl" id="ENSEBUT00000005624.1">
    <property type="protein sequence ID" value="ENSEBUP00000005186.1"/>
    <property type="gene ID" value="ENSEBUG00000003563.1"/>
</dbReference>
<evidence type="ECO:0000256" key="16">
    <source>
        <dbReference type="ARBA" id="ARBA00023319"/>
    </source>
</evidence>
<feature type="compositionally biased region" description="Polar residues" evidence="18">
    <location>
        <begin position="1079"/>
        <end position="1088"/>
    </location>
</feature>
<feature type="domain" description="Fibronectin type-III" evidence="22">
    <location>
        <begin position="648"/>
        <end position="745"/>
    </location>
</feature>
<dbReference type="GeneTree" id="ENSGT00940000154477"/>
<feature type="compositionally biased region" description="Low complexity" evidence="18">
    <location>
        <begin position="1089"/>
        <end position="1104"/>
    </location>
</feature>
<dbReference type="SMART" id="SM00406">
    <property type="entry name" value="IGv"/>
    <property type="match status" value="2"/>
</dbReference>
<feature type="region of interest" description="Disordered" evidence="18">
    <location>
        <begin position="1163"/>
        <end position="1201"/>
    </location>
</feature>
<evidence type="ECO:0000256" key="20">
    <source>
        <dbReference type="SAM" id="SignalP"/>
    </source>
</evidence>
<dbReference type="InterPro" id="IPR051170">
    <property type="entry name" value="Neural/epithelial_adhesion"/>
</dbReference>
<feature type="region of interest" description="Disordered" evidence="18">
    <location>
        <begin position="1030"/>
        <end position="1051"/>
    </location>
</feature>
<dbReference type="PANTHER" id="PTHR12231:SF246">
    <property type="entry name" value="ROUNDABOUT 1, ISOFORM A-RELATED"/>
    <property type="match status" value="1"/>
</dbReference>
<evidence type="ECO:0000256" key="18">
    <source>
        <dbReference type="SAM" id="MobiDB-lite"/>
    </source>
</evidence>
<dbReference type="SMART" id="SM00409">
    <property type="entry name" value="IG"/>
    <property type="match status" value="5"/>
</dbReference>
<dbReference type="InterPro" id="IPR036116">
    <property type="entry name" value="FN3_sf"/>
</dbReference>
<keyword evidence="24" id="KW-1185">Reference proteome</keyword>
<feature type="compositionally biased region" description="Acidic residues" evidence="18">
    <location>
        <begin position="1302"/>
        <end position="1311"/>
    </location>
</feature>
<evidence type="ECO:0000256" key="14">
    <source>
        <dbReference type="ARBA" id="ARBA00023170"/>
    </source>
</evidence>
<dbReference type="FunFam" id="2.60.40.10:FF:000189">
    <property type="entry name" value="Neogenin isoform 3"/>
    <property type="match status" value="1"/>
</dbReference>
<keyword evidence="15" id="KW-0325">Glycoprotein</keyword>
<dbReference type="PROSITE" id="PS50835">
    <property type="entry name" value="IG_LIKE"/>
    <property type="match status" value="5"/>
</dbReference>
<evidence type="ECO:0000256" key="1">
    <source>
        <dbReference type="ARBA" id="ARBA00004479"/>
    </source>
</evidence>
<feature type="domain" description="Ig-like" evidence="21">
    <location>
        <begin position="318"/>
        <end position="413"/>
    </location>
</feature>
<accession>A0A8C4PYL0</accession>
<dbReference type="PANTHER" id="PTHR12231">
    <property type="entry name" value="CTX-RELATED TYPE I TRANSMEMBRANE PROTEIN"/>
    <property type="match status" value="1"/>
</dbReference>
<dbReference type="FunFam" id="2.60.40.10:FF:000008">
    <property type="entry name" value="roundabout homolog 2 isoform X2"/>
    <property type="match status" value="1"/>
</dbReference>
<dbReference type="GO" id="GO:0006935">
    <property type="term" value="P:chemotaxis"/>
    <property type="evidence" value="ECO:0007669"/>
    <property type="project" value="UniProtKB-KW"/>
</dbReference>
<dbReference type="SMART" id="SM00408">
    <property type="entry name" value="IGc2"/>
    <property type="match status" value="5"/>
</dbReference>
<feature type="compositionally biased region" description="Basic and acidic residues" evidence="18">
    <location>
        <begin position="1188"/>
        <end position="1199"/>
    </location>
</feature>
<feature type="region of interest" description="Disordered" evidence="18">
    <location>
        <begin position="1337"/>
        <end position="1381"/>
    </location>
</feature>
<keyword evidence="10" id="KW-0524">Neurogenesis</keyword>
<dbReference type="FunFam" id="2.60.40.10:FF:000043">
    <property type="entry name" value="roundabout homolog 2 isoform X2"/>
    <property type="match status" value="1"/>
</dbReference>
<dbReference type="Pfam" id="PF07679">
    <property type="entry name" value="I-set"/>
    <property type="match status" value="3"/>
</dbReference>
<feature type="compositionally biased region" description="Low complexity" evidence="18">
    <location>
        <begin position="1370"/>
        <end position="1381"/>
    </location>
</feature>
<evidence type="ECO:0000256" key="5">
    <source>
        <dbReference type="ARBA" id="ARBA00022553"/>
    </source>
</evidence>
<evidence type="ECO:0000256" key="12">
    <source>
        <dbReference type="ARBA" id="ARBA00023136"/>
    </source>
</evidence>
<keyword evidence="4" id="KW-0145">Chemotaxis</keyword>
<keyword evidence="12 19" id="KW-0472">Membrane</keyword>
<dbReference type="SUPFAM" id="SSF49265">
    <property type="entry name" value="Fibronectin type III"/>
    <property type="match status" value="2"/>
</dbReference>
<evidence type="ECO:0000256" key="8">
    <source>
        <dbReference type="ARBA" id="ARBA00022737"/>
    </source>
</evidence>
<feature type="domain" description="Fibronectin type-III" evidence="22">
    <location>
        <begin position="537"/>
        <end position="629"/>
    </location>
</feature>
<proteinExistence type="inferred from homology"/>
<dbReference type="GO" id="GO:0007399">
    <property type="term" value="P:nervous system development"/>
    <property type="evidence" value="ECO:0007669"/>
    <property type="project" value="UniProtKB-KW"/>
</dbReference>
<feature type="region of interest" description="Disordered" evidence="18">
    <location>
        <begin position="1225"/>
        <end position="1258"/>
    </location>
</feature>
<keyword evidence="6 19" id="KW-0812">Transmembrane</keyword>
<evidence type="ECO:0000256" key="19">
    <source>
        <dbReference type="SAM" id="Phobius"/>
    </source>
</evidence>
<dbReference type="InterPro" id="IPR003598">
    <property type="entry name" value="Ig_sub2"/>
</dbReference>
<evidence type="ECO:0000256" key="9">
    <source>
        <dbReference type="ARBA" id="ARBA00022782"/>
    </source>
</evidence>
<evidence type="ECO:0000256" key="6">
    <source>
        <dbReference type="ARBA" id="ARBA00022692"/>
    </source>
</evidence>
<keyword evidence="7 20" id="KW-0732">Signal</keyword>
<keyword evidence="8" id="KW-0677">Repeat</keyword>
<dbReference type="FunFam" id="2.60.40.10:FF:000026">
    <property type="entry name" value="roundabout homolog 2 isoform X1"/>
    <property type="match status" value="1"/>
</dbReference>
<evidence type="ECO:0000256" key="15">
    <source>
        <dbReference type="ARBA" id="ARBA00023180"/>
    </source>
</evidence>
<evidence type="ECO:0000256" key="4">
    <source>
        <dbReference type="ARBA" id="ARBA00022500"/>
    </source>
</evidence>
<feature type="domain" description="Ig-like" evidence="21">
    <location>
        <begin position="34"/>
        <end position="127"/>
    </location>
</feature>
<feature type="domain" description="Ig-like" evidence="21">
    <location>
        <begin position="225"/>
        <end position="309"/>
    </location>
</feature>
<feature type="region of interest" description="Disordered" evidence="18">
    <location>
        <begin position="1066"/>
        <end position="1147"/>
    </location>
</feature>
<dbReference type="InterPro" id="IPR013106">
    <property type="entry name" value="Ig_V-set"/>
</dbReference>
<comment type="similarity">
    <text evidence="2">Belongs to the immunoglobulin superfamily. DCC family.</text>
</comment>
<name>A0A8C4PYL0_EPTBU</name>
<protein>
    <submittedName>
        <fullName evidence="23">Roundabout, axon guidance receptor, homolog 1 (Drosophila)</fullName>
    </submittedName>
</protein>
<dbReference type="InterPro" id="IPR003961">
    <property type="entry name" value="FN3_dom"/>
</dbReference>
<comment type="subcellular location">
    <subcellularLocation>
        <location evidence="1">Membrane</location>
        <topology evidence="1">Single-pass type I membrane protein</topology>
    </subcellularLocation>
</comment>
<dbReference type="InterPro" id="IPR007110">
    <property type="entry name" value="Ig-like_dom"/>
</dbReference>
<evidence type="ECO:0000313" key="24">
    <source>
        <dbReference type="Proteomes" id="UP000694388"/>
    </source>
</evidence>
<dbReference type="InterPro" id="IPR036179">
    <property type="entry name" value="Ig-like_dom_sf"/>
</dbReference>
<feature type="compositionally biased region" description="Basic and acidic residues" evidence="18">
    <location>
        <begin position="1234"/>
        <end position="1249"/>
    </location>
</feature>
<feature type="compositionally biased region" description="Pro residues" evidence="18">
    <location>
        <begin position="1125"/>
        <end position="1134"/>
    </location>
</feature>
<keyword evidence="11 19" id="KW-1133">Transmembrane helix</keyword>
<dbReference type="InterPro" id="IPR003599">
    <property type="entry name" value="Ig_sub"/>
</dbReference>
<keyword evidence="13" id="KW-1015">Disulfide bond</keyword>
<dbReference type="Ensembl" id="ENSEBUT00000005771.1">
    <property type="protein sequence ID" value="ENSEBUP00000005333.1"/>
    <property type="gene ID" value="ENSEBUG00000003563.1"/>
</dbReference>
<dbReference type="GO" id="GO:0016020">
    <property type="term" value="C:membrane"/>
    <property type="evidence" value="ECO:0007669"/>
    <property type="project" value="UniProtKB-SubCell"/>
</dbReference>
<dbReference type="FunFam" id="2.60.40.10:FF:000065">
    <property type="entry name" value="roundabout homolog 1 isoform X3"/>
    <property type="match status" value="1"/>
</dbReference>
<comment type="similarity">
    <text evidence="17">Belongs to the immunoglobulin superfamily. ROBO family.</text>
</comment>
<sequence>MDRSGPSPCCSLCLLMLAISIAAGSRLHQDDYPPRILEHPSDFVVSRGDPATLYCKAEGRPSPSIEWFKDGERLDKAKDDHRIVLLSGALFFLSVVPGRRSKSDEGSYVCVARNYLGEVTSRNASLQIAMLRDDFRQSPSDVMAAAGEPAILECQPPRGHPEPSVSWKKNGAVLRGGDPRIEAQGWKLIISNVQRSDAGHYSCVASNRVGRRESDSALLVVLERPTFTRRPLSQLVAGNESVEFVCQADGDPPPHISWIRRDGEMPRGRWEELSDGKLRIHGVRPSDEGTYVCLAENRLGQAEATATLSVHEGSYVTPKFLEQPRDKVVPEGRTASFSCLATGTPPPTVFWQREGTQLLLFPNQPLQATNRLWVSASGDLSVSDVRPSDSGYYVCQALSVAGSVIARAYLDVTDVTPENLPPILLHVPPNQTVPLGSTALLPCQAAEATRRAGSRASQPATIFWLRDSIKIPALDGHFVQQKGRLLIRTTRLEDSGVYTCVARNSNGETTWNSFLQVKGSKHHDGGTSSLQTWPLRSPSRVRVVRATRNSVSLVWQASHGPTVMTYIVEAFSRSLGPGWTVVGADLRQAAHTVQNLRPGSVFVFIVRAVGPNGVSEPSPISDPVRTQDASAPRRGLDHGTILWELGRLTIRLKEPEVLSSTTLRLNWLVSHNMLYVQGYRMLFRHLSIARVNGNWSTVDVKSPTEHSAVLSRLRKGTTYEVKVRAFFDGFQGPDSNVQLAATQEEAPSAAPQDIRLERCKEADCDSVMVSWKPPPEDERNGDLLEYKVWCLSEAGMLHLNRSAAASKLNLEIRPILPGTAYLIVMAASNRAGIGVHSSPVKLPSLQAGQGGQIGSLVKEPLFVGVAGAVLGLILIALAAWLYCRCRQKNHPDPYHGATKDPSFTFTPTVTFSSKDDGGLLSSSYQGYSGAGQLWGDSWQGIGQRSNPALPDYCRPVDHLSNLHSLEQKESNLNQPGTPDTSIYHEVEPILSPCPSFASTKPGDQPLNIGVPRTVAYTALPTGLPNICNNMSSTARVGEKRPPRGSLLPHPEAFGTKTQLAELSKLNNESAAAEKDRISASGSHEQSTMGSHASSDRSTASSGAHSGRKKNVRTSKSQRPSMPIGEPLPPPPALPPTETDGHQLPSDRRDLNCFFLSEHQRGYAQHNNDAVEHEKYEEEEEEDDEDELQTQKENDGEKGRGFAGTVPTPCCYGEVTYPLCSYSMQPTAPCSPTSPEERRPILQRGQDKRGHVSTGLTKSTRHCVGHPLLTCRSPSPPYLYGYIPGPSPSDLETDAAEEHEQQVEEDEEEDEGVNFGKRPTPHFDAKKLLLSLEQTSISSLGDPESSLAGSMLNGWGSASEGEPEEDGRPPCSSAADSSDCISSESSFHVDANFADAIAAAAQSSGIKLQAQPGRGNTRGRPGVVRVTSTRQGQALPFTEDFVLYSRPHFPSAKSRPENPGNSMQC</sequence>
<evidence type="ECO:0000256" key="3">
    <source>
        <dbReference type="ARBA" id="ARBA00022473"/>
    </source>
</evidence>
<evidence type="ECO:0000259" key="22">
    <source>
        <dbReference type="PROSITE" id="PS50853"/>
    </source>
</evidence>
<dbReference type="PROSITE" id="PS50853">
    <property type="entry name" value="FN3"/>
    <property type="match status" value="3"/>
</dbReference>
<dbReference type="SMART" id="SM00060">
    <property type="entry name" value="FN3"/>
    <property type="match status" value="3"/>
</dbReference>
<evidence type="ECO:0000256" key="11">
    <source>
        <dbReference type="ARBA" id="ARBA00022989"/>
    </source>
</evidence>
<feature type="transmembrane region" description="Helical" evidence="19">
    <location>
        <begin position="861"/>
        <end position="883"/>
    </location>
</feature>
<dbReference type="Proteomes" id="UP000694388">
    <property type="component" value="Unplaced"/>
</dbReference>
<keyword evidence="14" id="KW-0675">Receptor</keyword>
<dbReference type="Gene3D" id="2.60.40.10">
    <property type="entry name" value="Immunoglobulins"/>
    <property type="match status" value="8"/>
</dbReference>
<feature type="region of interest" description="Disordered" evidence="18">
    <location>
        <begin position="1283"/>
        <end position="1319"/>
    </location>
</feature>
<keyword evidence="9" id="KW-0221">Differentiation</keyword>
<evidence type="ECO:0000256" key="7">
    <source>
        <dbReference type="ARBA" id="ARBA00022729"/>
    </source>
</evidence>
<evidence type="ECO:0000256" key="10">
    <source>
        <dbReference type="ARBA" id="ARBA00022902"/>
    </source>
</evidence>
<evidence type="ECO:0000256" key="2">
    <source>
        <dbReference type="ARBA" id="ARBA00009588"/>
    </source>
</evidence>
<keyword evidence="5" id="KW-0597">Phosphoprotein</keyword>
<evidence type="ECO:0000313" key="23">
    <source>
        <dbReference type="Ensembl" id="ENSEBUP00000005186.1"/>
    </source>
</evidence>
<feature type="compositionally biased region" description="Basic and acidic residues" evidence="18">
    <location>
        <begin position="1138"/>
        <end position="1147"/>
    </location>
</feature>
<keyword evidence="16" id="KW-0393">Immunoglobulin domain</keyword>
<dbReference type="Pfam" id="PF13927">
    <property type="entry name" value="Ig_3"/>
    <property type="match status" value="2"/>
</dbReference>